<comment type="caution">
    <text evidence="2">The sequence shown here is derived from an EMBL/GenBank/DDBJ whole genome shotgun (WGS) entry which is preliminary data.</text>
</comment>
<name>A0ABS9QNK3_9HYPH</name>
<dbReference type="Proteomes" id="UP001201701">
    <property type="component" value="Unassembled WGS sequence"/>
</dbReference>
<protein>
    <submittedName>
        <fullName evidence="2">YdaU family protein</fullName>
    </submittedName>
</protein>
<feature type="compositionally biased region" description="Basic and acidic residues" evidence="1">
    <location>
        <begin position="123"/>
        <end position="132"/>
    </location>
</feature>
<dbReference type="InterPro" id="IPR010781">
    <property type="entry name" value="DUF1376"/>
</dbReference>
<feature type="region of interest" description="Disordered" evidence="1">
    <location>
        <begin position="123"/>
        <end position="142"/>
    </location>
</feature>
<evidence type="ECO:0000313" key="3">
    <source>
        <dbReference type="Proteomes" id="UP001201701"/>
    </source>
</evidence>
<dbReference type="Pfam" id="PF07120">
    <property type="entry name" value="DUF1376"/>
    <property type="match status" value="1"/>
</dbReference>
<dbReference type="RefSeq" id="WP_239370533.1">
    <property type="nucleotide sequence ID" value="NZ_JAKREW010000066.1"/>
</dbReference>
<gene>
    <name evidence="2" type="ORF">L4923_28770</name>
</gene>
<evidence type="ECO:0000313" key="2">
    <source>
        <dbReference type="EMBL" id="MCG7509035.1"/>
    </source>
</evidence>
<dbReference type="EMBL" id="JAKREW010000066">
    <property type="protein sequence ID" value="MCG7509035.1"/>
    <property type="molecule type" value="Genomic_DNA"/>
</dbReference>
<proteinExistence type="predicted"/>
<organism evidence="2 3">
    <name type="scientific">Mesorhizobium retamae</name>
    <dbReference type="NCBI Taxonomy" id="2912854"/>
    <lineage>
        <taxon>Bacteria</taxon>
        <taxon>Pseudomonadati</taxon>
        <taxon>Pseudomonadota</taxon>
        <taxon>Alphaproteobacteria</taxon>
        <taxon>Hyphomicrobiales</taxon>
        <taxon>Phyllobacteriaceae</taxon>
        <taxon>Mesorhizobium</taxon>
    </lineage>
</organism>
<reference evidence="2 3" key="1">
    <citation type="submission" date="2022-02" db="EMBL/GenBank/DDBJ databases">
        <title>Draft genome sequence of Mezorhizobium retamae strain IRAMC:0171 isolated from Retama raetam nodules.</title>
        <authorList>
            <person name="Bengaied R."/>
            <person name="Sbissi I."/>
            <person name="Huber K."/>
            <person name="Ghodbane F."/>
            <person name="Nouioui I."/>
            <person name="Tarhouni M."/>
            <person name="Gtari M."/>
        </authorList>
    </citation>
    <scope>NUCLEOTIDE SEQUENCE [LARGE SCALE GENOMIC DNA]</scope>
    <source>
        <strain evidence="2 3">IRAMC:0171</strain>
    </source>
</reference>
<sequence>MSKKRWFRLYIERWRDGTFGLTPNEIAAYITLLCELYDHDGILIRADLDLLARRCGMRPTSFRKAFETLTRRGKLTLDGDVITSKAVSEEIESRERLDGKSAENRQKLAEKRNTINEIKQRLPTDTESRIQNKDSSFLQPAGHSPAIQNFIKRREIARRRSV</sequence>
<evidence type="ECO:0000256" key="1">
    <source>
        <dbReference type="SAM" id="MobiDB-lite"/>
    </source>
</evidence>
<keyword evidence="3" id="KW-1185">Reference proteome</keyword>
<accession>A0ABS9QNK3</accession>